<accession>A0ABR8UM25</accession>
<evidence type="ECO:0000313" key="2">
    <source>
        <dbReference type="Proteomes" id="UP000647183"/>
    </source>
</evidence>
<sequence length="102" mass="11846">MHLVQMFLPLYDTSGQRVHRALFEGVRAELTGHFGGVTAFSRAPATGLWEDDDGDVQRDDVVLVEVMVDHVDHAWWRHYRESLEQRFRQDEVLVRATAVERL</sequence>
<dbReference type="RefSeq" id="WP_191729895.1">
    <property type="nucleotide sequence ID" value="NZ_JACSQJ010000007.1"/>
</dbReference>
<gene>
    <name evidence="1" type="ORF">H9645_11820</name>
</gene>
<dbReference type="EMBL" id="JACSQJ010000007">
    <property type="protein sequence ID" value="MBD7988714.1"/>
    <property type="molecule type" value="Genomic_DNA"/>
</dbReference>
<protein>
    <recommendedName>
        <fullName evidence="3">DUF1330 domain-containing protein</fullName>
    </recommendedName>
</protein>
<keyword evidence="2" id="KW-1185">Reference proteome</keyword>
<proteinExistence type="predicted"/>
<dbReference type="Proteomes" id="UP000647183">
    <property type="component" value="Unassembled WGS sequence"/>
</dbReference>
<reference evidence="1 2" key="1">
    <citation type="submission" date="2020-08" db="EMBL/GenBank/DDBJ databases">
        <title>A Genomic Blueprint of the Chicken Gut Microbiome.</title>
        <authorList>
            <person name="Gilroy R."/>
            <person name="Ravi A."/>
            <person name="Getino M."/>
            <person name="Pursley I."/>
            <person name="Horton D.L."/>
            <person name="Alikhan N.-F."/>
            <person name="Baker D."/>
            <person name="Gharbi K."/>
            <person name="Hall N."/>
            <person name="Watson M."/>
            <person name="Adriaenssens E.M."/>
            <person name="Foster-Nyarko E."/>
            <person name="Jarju S."/>
            <person name="Secka A."/>
            <person name="Antonio M."/>
            <person name="Oren A."/>
            <person name="Chaudhuri R."/>
            <person name="La Ragione R.M."/>
            <person name="Hildebrand F."/>
            <person name="Pallen M.J."/>
        </authorList>
    </citation>
    <scope>NUCLEOTIDE SEQUENCE [LARGE SCALE GENOMIC DNA]</scope>
    <source>
        <strain evidence="1 2">Sa2BVA3</strain>
    </source>
</reference>
<organism evidence="1 2">
    <name type="scientific">Luteimonas colneyensis</name>
    <dbReference type="NCBI Taxonomy" id="2762230"/>
    <lineage>
        <taxon>Bacteria</taxon>
        <taxon>Pseudomonadati</taxon>
        <taxon>Pseudomonadota</taxon>
        <taxon>Gammaproteobacteria</taxon>
        <taxon>Lysobacterales</taxon>
        <taxon>Lysobacteraceae</taxon>
        <taxon>Luteimonas</taxon>
    </lineage>
</organism>
<comment type="caution">
    <text evidence="1">The sequence shown here is derived from an EMBL/GenBank/DDBJ whole genome shotgun (WGS) entry which is preliminary data.</text>
</comment>
<evidence type="ECO:0000313" key="1">
    <source>
        <dbReference type="EMBL" id="MBD7988714.1"/>
    </source>
</evidence>
<evidence type="ECO:0008006" key="3">
    <source>
        <dbReference type="Google" id="ProtNLM"/>
    </source>
</evidence>
<name>A0ABR8UM25_9GAMM</name>